<evidence type="ECO:0000313" key="2">
    <source>
        <dbReference type="Proteomes" id="UP001160483"/>
    </source>
</evidence>
<proteinExistence type="predicted"/>
<comment type="caution">
    <text evidence="1">The sequence shown here is derived from an EMBL/GenBank/DDBJ whole genome shotgun (WGS) entry which is preliminary data.</text>
</comment>
<accession>A0AAU9KNZ4</accession>
<organism evidence="1 2">
    <name type="scientific">Peronospora belbahrii</name>
    <dbReference type="NCBI Taxonomy" id="622444"/>
    <lineage>
        <taxon>Eukaryota</taxon>
        <taxon>Sar</taxon>
        <taxon>Stramenopiles</taxon>
        <taxon>Oomycota</taxon>
        <taxon>Peronosporomycetes</taxon>
        <taxon>Peronosporales</taxon>
        <taxon>Peronosporaceae</taxon>
        <taxon>Peronospora</taxon>
    </lineage>
</organism>
<evidence type="ECO:0000313" key="1">
    <source>
        <dbReference type="EMBL" id="CAH0473889.1"/>
    </source>
</evidence>
<sequence>MDTVSTNYTQEIGVEVSVNTTSLLDELEEQGVWVLAQQQPPGAAVSRLSDKSVLSTSNEKLDLRFVTPGESVNSAPDEVMADDPQVQNEHDMADIIIPPKALYRAFWR</sequence>
<dbReference type="EMBL" id="CAKKTJ010000088">
    <property type="protein sequence ID" value="CAH0473889.1"/>
    <property type="molecule type" value="Genomic_DNA"/>
</dbReference>
<name>A0AAU9KNZ4_9STRA</name>
<gene>
    <name evidence="1" type="ORF">PBS003_LOCUS763</name>
</gene>
<reference evidence="1" key="1">
    <citation type="submission" date="2021-11" db="EMBL/GenBank/DDBJ databases">
        <authorList>
            <person name="Islam A."/>
            <person name="Islam S."/>
            <person name="Flora M.S."/>
            <person name="Rahman M."/>
            <person name="Ziaur R.M."/>
            <person name="Epstein J.H."/>
            <person name="Hassan M."/>
            <person name="Klassen M."/>
            <person name="Woodard K."/>
            <person name="Webb A."/>
            <person name="Webby R.J."/>
            <person name="El Zowalaty M.E."/>
        </authorList>
    </citation>
    <scope>NUCLEOTIDE SEQUENCE</scope>
    <source>
        <strain evidence="1">Pbs3</strain>
    </source>
</reference>
<dbReference type="Proteomes" id="UP001160483">
    <property type="component" value="Unassembled WGS sequence"/>
</dbReference>
<dbReference type="AlphaFoldDB" id="A0AAU9KNZ4"/>
<protein>
    <submittedName>
        <fullName evidence="1">Uncharacterized protein</fullName>
    </submittedName>
</protein>